<evidence type="ECO:0000313" key="7">
    <source>
        <dbReference type="Proteomes" id="UP000557717"/>
    </source>
</evidence>
<accession>A0A840V2U3</accession>
<dbReference type="EMBL" id="JACHFD010000012">
    <property type="protein sequence ID" value="MBB5352315.1"/>
    <property type="molecule type" value="Genomic_DNA"/>
</dbReference>
<evidence type="ECO:0000259" key="5">
    <source>
        <dbReference type="PROSITE" id="PS60001"/>
    </source>
</evidence>
<dbReference type="Proteomes" id="UP000557717">
    <property type="component" value="Unassembled WGS sequence"/>
</dbReference>
<evidence type="ECO:0000256" key="1">
    <source>
        <dbReference type="ARBA" id="ARBA00022617"/>
    </source>
</evidence>
<dbReference type="Gene3D" id="3.90.440.10">
    <property type="entry name" value="Nitric Oxide Synthase,Heme Domain,Chain A domain 2"/>
    <property type="match status" value="1"/>
</dbReference>
<dbReference type="RefSeq" id="WP_184019244.1">
    <property type="nucleotide sequence ID" value="NZ_JACHFD010000012.1"/>
</dbReference>
<dbReference type="GO" id="GO:0004517">
    <property type="term" value="F:nitric-oxide synthase activity"/>
    <property type="evidence" value="ECO:0007669"/>
    <property type="project" value="InterPro"/>
</dbReference>
<dbReference type="InterPro" id="IPR004030">
    <property type="entry name" value="NOS_N"/>
</dbReference>
<reference evidence="6 7" key="1">
    <citation type="submission" date="2020-08" db="EMBL/GenBank/DDBJ databases">
        <title>Genomic Encyclopedia of Type Strains, Phase IV (KMG-IV): sequencing the most valuable type-strain genomes for metagenomic binning, comparative biology and taxonomic classification.</title>
        <authorList>
            <person name="Goeker M."/>
        </authorList>
    </citation>
    <scope>NUCLEOTIDE SEQUENCE [LARGE SCALE GENOMIC DNA]</scope>
    <source>
        <strain evidence="6 7">YC6886</strain>
    </source>
</reference>
<dbReference type="EC" id="1.14.14.47" evidence="6"/>
<gene>
    <name evidence="6" type="ORF">HNR46_002560</name>
</gene>
<dbReference type="GO" id="GO:0006809">
    <property type="term" value="P:nitric oxide biosynthetic process"/>
    <property type="evidence" value="ECO:0007669"/>
    <property type="project" value="InterPro"/>
</dbReference>
<dbReference type="Gene3D" id="3.90.1230.10">
    <property type="entry name" value="Nitric Oxide Synthase, Chain A, domain 3"/>
    <property type="match status" value="1"/>
</dbReference>
<evidence type="ECO:0000256" key="4">
    <source>
        <dbReference type="ARBA" id="ARBA00023004"/>
    </source>
</evidence>
<keyword evidence="1" id="KW-0349">Heme</keyword>
<dbReference type="SUPFAM" id="SSF56512">
    <property type="entry name" value="Nitric oxide (NO) synthase oxygenase domain"/>
    <property type="match status" value="1"/>
</dbReference>
<evidence type="ECO:0000313" key="6">
    <source>
        <dbReference type="EMBL" id="MBB5352315.1"/>
    </source>
</evidence>
<dbReference type="InterPro" id="IPR044940">
    <property type="entry name" value="NOS_dom_2"/>
</dbReference>
<keyword evidence="7" id="KW-1185">Reference proteome</keyword>
<dbReference type="Gene3D" id="3.90.340.10">
    <property type="entry name" value="Nitric Oxide Synthase, Chain A, domain 1"/>
    <property type="match status" value="1"/>
</dbReference>
<sequence length="321" mass="35986">MTTDLDSLTQLAREAWRNHPRCIGRLFWNTLEVLDARSAITPPEIFEACIEHLRYATNGGRIRSTITLFAATPEGARGIRIWNHQLLRYAGYLARDATILGDPAQVAFTQRVLEMGWQPPRQRSAFDLLPLVIDAPGHSPQLFDIPADAALEVPLTHPELPWFADLRLKWHALPVISDQALVGHGHRFTAAPFSGYYMGTEIGSRNLGDVNRYNLLPVIAERMGLDRSARRMLWKDRALVELNTAVLHSFREAGVAIVDHHTASAQFMQHLKNEESCGRSVPGDWSWLVPPMSGSACPVFHRYYDAPIPDAPAFVPQSSAW</sequence>
<protein>
    <submittedName>
        <fullName evidence="6">Nitric-oxide synthase</fullName>
        <ecNumber evidence="6">1.14.14.47</ecNumber>
    </submittedName>
</protein>
<dbReference type="PANTHER" id="PTHR43410">
    <property type="entry name" value="NITRIC OXIDE SYNTHASE OXYGENASE"/>
    <property type="match status" value="1"/>
</dbReference>
<dbReference type="PANTHER" id="PTHR43410:SF1">
    <property type="entry name" value="NITRIC OXIDE SYNTHASE"/>
    <property type="match status" value="1"/>
</dbReference>
<evidence type="ECO:0000256" key="2">
    <source>
        <dbReference type="ARBA" id="ARBA00022723"/>
    </source>
</evidence>
<keyword evidence="3 6" id="KW-0560">Oxidoreductase</keyword>
<dbReference type="InterPro" id="IPR044943">
    <property type="entry name" value="NOS_dom_1"/>
</dbReference>
<dbReference type="InterPro" id="IPR036119">
    <property type="entry name" value="NOS_N_sf"/>
</dbReference>
<name>A0A840V2U3_9BACT</name>
<dbReference type="InterPro" id="IPR050607">
    <property type="entry name" value="NOS"/>
</dbReference>
<proteinExistence type="predicted"/>
<evidence type="ECO:0000256" key="3">
    <source>
        <dbReference type="ARBA" id="ARBA00023002"/>
    </source>
</evidence>
<keyword evidence="2" id="KW-0479">Metal-binding</keyword>
<comment type="caution">
    <text evidence="6">The sequence shown here is derived from an EMBL/GenBank/DDBJ whole genome shotgun (WGS) entry which is preliminary data.</text>
</comment>
<dbReference type="AlphaFoldDB" id="A0A840V2U3"/>
<organism evidence="6 7">
    <name type="scientific">Haloferula luteola</name>
    <dbReference type="NCBI Taxonomy" id="595692"/>
    <lineage>
        <taxon>Bacteria</taxon>
        <taxon>Pseudomonadati</taxon>
        <taxon>Verrucomicrobiota</taxon>
        <taxon>Verrucomicrobiia</taxon>
        <taxon>Verrucomicrobiales</taxon>
        <taxon>Verrucomicrobiaceae</taxon>
        <taxon>Haloferula</taxon>
    </lineage>
</organism>
<dbReference type="PROSITE" id="PS60001">
    <property type="entry name" value="NOS"/>
    <property type="match status" value="1"/>
</dbReference>
<dbReference type="GO" id="GO:0046872">
    <property type="term" value="F:metal ion binding"/>
    <property type="evidence" value="ECO:0007669"/>
    <property type="project" value="UniProtKB-KW"/>
</dbReference>
<keyword evidence="4" id="KW-0408">Iron</keyword>
<feature type="domain" description="Nitric oxide synthase (NOS)" evidence="5">
    <location>
        <begin position="21"/>
        <end position="28"/>
    </location>
</feature>
<dbReference type="InterPro" id="IPR044944">
    <property type="entry name" value="NOS_dom_3"/>
</dbReference>
<dbReference type="Pfam" id="PF02898">
    <property type="entry name" value="NO_synthase"/>
    <property type="match status" value="1"/>
</dbReference>